<protein>
    <recommendedName>
        <fullName evidence="18">Neurotransmitter-gated ion-channel ligand-binding domain-containing protein</fullName>
    </recommendedName>
</protein>
<dbReference type="InterPro" id="IPR036734">
    <property type="entry name" value="Neur_chan_lig-bd_sf"/>
</dbReference>
<evidence type="ECO:0000259" key="14">
    <source>
        <dbReference type="Pfam" id="PF02931"/>
    </source>
</evidence>
<keyword evidence="6 13" id="KW-0732">Signal</keyword>
<evidence type="ECO:0000313" key="16">
    <source>
        <dbReference type="EMBL" id="KAK0426618.1"/>
    </source>
</evidence>
<keyword evidence="4" id="KW-1003">Cell membrane</keyword>
<keyword evidence="10" id="KW-0407">Ion channel</keyword>
<evidence type="ECO:0000256" key="12">
    <source>
        <dbReference type="SAM" id="Phobius"/>
    </source>
</evidence>
<dbReference type="InterPro" id="IPR038050">
    <property type="entry name" value="Neuro_actylchol_rec"/>
</dbReference>
<dbReference type="InterPro" id="IPR036719">
    <property type="entry name" value="Neuro-gated_channel_TM_sf"/>
</dbReference>
<organism evidence="16 17">
    <name type="scientific">Steinernema hermaphroditum</name>
    <dbReference type="NCBI Taxonomy" id="289476"/>
    <lineage>
        <taxon>Eukaryota</taxon>
        <taxon>Metazoa</taxon>
        <taxon>Ecdysozoa</taxon>
        <taxon>Nematoda</taxon>
        <taxon>Chromadorea</taxon>
        <taxon>Rhabditida</taxon>
        <taxon>Tylenchina</taxon>
        <taxon>Panagrolaimomorpha</taxon>
        <taxon>Strongyloidoidea</taxon>
        <taxon>Steinernematidae</taxon>
        <taxon>Steinernema</taxon>
    </lineage>
</organism>
<evidence type="ECO:0000256" key="9">
    <source>
        <dbReference type="ARBA" id="ARBA00023136"/>
    </source>
</evidence>
<dbReference type="Gene3D" id="2.70.170.10">
    <property type="entry name" value="Neurotransmitter-gated ion-channel ligand-binding domain"/>
    <property type="match status" value="1"/>
</dbReference>
<proteinExistence type="predicted"/>
<keyword evidence="3" id="KW-0813">Transport</keyword>
<keyword evidence="8" id="KW-0406">Ion transport</keyword>
<comment type="caution">
    <text evidence="16">The sequence shown here is derived from an EMBL/GenBank/DDBJ whole genome shotgun (WGS) entry which is preliminary data.</text>
</comment>
<feature type="transmembrane region" description="Helical" evidence="12">
    <location>
        <begin position="285"/>
        <end position="311"/>
    </location>
</feature>
<comment type="subcellular location">
    <subcellularLocation>
        <location evidence="2">Cell membrane</location>
    </subcellularLocation>
    <subcellularLocation>
        <location evidence="1">Membrane</location>
        <topology evidence="1">Multi-pass membrane protein</topology>
    </subcellularLocation>
</comment>
<dbReference type="GO" id="GO:0005230">
    <property type="term" value="F:extracellular ligand-gated monoatomic ion channel activity"/>
    <property type="evidence" value="ECO:0007669"/>
    <property type="project" value="InterPro"/>
</dbReference>
<dbReference type="SUPFAM" id="SSF63712">
    <property type="entry name" value="Nicotinic receptor ligand binding domain-like"/>
    <property type="match status" value="1"/>
</dbReference>
<dbReference type="GO" id="GO:0004888">
    <property type="term" value="F:transmembrane signaling receptor activity"/>
    <property type="evidence" value="ECO:0007669"/>
    <property type="project" value="InterPro"/>
</dbReference>
<feature type="signal peptide" evidence="13">
    <location>
        <begin position="1"/>
        <end position="21"/>
    </location>
</feature>
<dbReference type="InterPro" id="IPR006028">
    <property type="entry name" value="GABAA/Glycine_rcpt"/>
</dbReference>
<evidence type="ECO:0000256" key="2">
    <source>
        <dbReference type="ARBA" id="ARBA00004236"/>
    </source>
</evidence>
<dbReference type="Pfam" id="PF02932">
    <property type="entry name" value="Neur_chan_memb"/>
    <property type="match status" value="1"/>
</dbReference>
<dbReference type="Pfam" id="PF02931">
    <property type="entry name" value="Neur_chan_LBD"/>
    <property type="match status" value="1"/>
</dbReference>
<sequence length="378" mass="44060">MSRRLTSALLLFITLFGSFDASGSTPRASSDEDPDDLLTEPPWTDKRIAEEILRKYRFPTSNTNISVAVSVTVEKIDSQIDDLCHLQLLIKQKWMEPQLAYRNWRDSINPIKIRNVNYIWNPQLTVDDVQDSRMVGKDDVNLYSNGIVEYIYRKKVDIPADHEMWRFPFDKRNCSLKFGNDDLRASWSYLSTAKVADHESPWKVMDSREVGRRLEVNLRRSIPTWLWTLYVPTTVLVFCSWIPLWLTSESQTSRSLLTATTFFATLFVVLANLREIPRTSYLKAMDLWCIIVIVFPLLSLIHSAAVSSAAYKRRWQQILKSDEHEEKSRWINEAPYYAQLPATRTRNCARLLDYVFRVVYPMAFCGVACFYMLHFVIP</sequence>
<dbReference type="InterPro" id="IPR006201">
    <property type="entry name" value="Neur_channel"/>
</dbReference>
<feature type="transmembrane region" description="Helical" evidence="12">
    <location>
        <begin position="225"/>
        <end position="244"/>
    </location>
</feature>
<evidence type="ECO:0000256" key="8">
    <source>
        <dbReference type="ARBA" id="ARBA00023065"/>
    </source>
</evidence>
<keyword evidence="5 12" id="KW-0812">Transmembrane</keyword>
<evidence type="ECO:0008006" key="18">
    <source>
        <dbReference type="Google" id="ProtNLM"/>
    </source>
</evidence>
<keyword evidence="17" id="KW-1185">Reference proteome</keyword>
<feature type="chain" id="PRO_5041216457" description="Neurotransmitter-gated ion-channel ligand-binding domain-containing protein" evidence="13">
    <location>
        <begin position="22"/>
        <end position="378"/>
    </location>
</feature>
<evidence type="ECO:0000256" key="6">
    <source>
        <dbReference type="ARBA" id="ARBA00022729"/>
    </source>
</evidence>
<accession>A0AA39MAE6</accession>
<dbReference type="AlphaFoldDB" id="A0AA39MAE6"/>
<evidence type="ECO:0000256" key="10">
    <source>
        <dbReference type="ARBA" id="ARBA00023303"/>
    </source>
</evidence>
<dbReference type="SUPFAM" id="SSF90112">
    <property type="entry name" value="Neurotransmitter-gated ion-channel transmembrane pore"/>
    <property type="match status" value="1"/>
</dbReference>
<dbReference type="PANTHER" id="PTHR18945">
    <property type="entry name" value="NEUROTRANSMITTER GATED ION CHANNEL"/>
    <property type="match status" value="1"/>
</dbReference>
<dbReference type="InterPro" id="IPR006202">
    <property type="entry name" value="Neur_chan_lig-bd"/>
</dbReference>
<evidence type="ECO:0000256" key="4">
    <source>
        <dbReference type="ARBA" id="ARBA00022475"/>
    </source>
</evidence>
<evidence type="ECO:0000256" key="11">
    <source>
        <dbReference type="SAM" id="MobiDB-lite"/>
    </source>
</evidence>
<evidence type="ECO:0000256" key="7">
    <source>
        <dbReference type="ARBA" id="ARBA00022989"/>
    </source>
</evidence>
<name>A0AA39MAE6_9BILA</name>
<keyword evidence="7 12" id="KW-1133">Transmembrane helix</keyword>
<feature type="transmembrane region" description="Helical" evidence="12">
    <location>
        <begin position="354"/>
        <end position="377"/>
    </location>
</feature>
<keyword evidence="9 12" id="KW-0472">Membrane</keyword>
<evidence type="ECO:0000256" key="5">
    <source>
        <dbReference type="ARBA" id="ARBA00022692"/>
    </source>
</evidence>
<dbReference type="PRINTS" id="PR00253">
    <property type="entry name" value="GABAARECEPTR"/>
</dbReference>
<evidence type="ECO:0000256" key="3">
    <source>
        <dbReference type="ARBA" id="ARBA00022448"/>
    </source>
</evidence>
<dbReference type="GO" id="GO:0005886">
    <property type="term" value="C:plasma membrane"/>
    <property type="evidence" value="ECO:0007669"/>
    <property type="project" value="UniProtKB-SubCell"/>
</dbReference>
<reference evidence="16" key="1">
    <citation type="submission" date="2023-06" db="EMBL/GenBank/DDBJ databases">
        <title>Genomic analysis of the entomopathogenic nematode Steinernema hermaphroditum.</title>
        <authorList>
            <person name="Schwarz E.M."/>
            <person name="Heppert J.K."/>
            <person name="Baniya A."/>
            <person name="Schwartz H.T."/>
            <person name="Tan C.-H."/>
            <person name="Antoshechkin I."/>
            <person name="Sternberg P.W."/>
            <person name="Goodrich-Blair H."/>
            <person name="Dillman A.R."/>
        </authorList>
    </citation>
    <scope>NUCLEOTIDE SEQUENCE</scope>
    <source>
        <strain evidence="16">PS9179</strain>
        <tissue evidence="16">Whole animal</tissue>
    </source>
</reference>
<evidence type="ECO:0000259" key="15">
    <source>
        <dbReference type="Pfam" id="PF02932"/>
    </source>
</evidence>
<dbReference type="Gene3D" id="1.20.58.390">
    <property type="entry name" value="Neurotransmitter-gated ion-channel transmembrane domain"/>
    <property type="match status" value="1"/>
</dbReference>
<evidence type="ECO:0000256" key="1">
    <source>
        <dbReference type="ARBA" id="ARBA00004141"/>
    </source>
</evidence>
<evidence type="ECO:0000313" key="17">
    <source>
        <dbReference type="Proteomes" id="UP001175271"/>
    </source>
</evidence>
<dbReference type="EMBL" id="JAUCMV010000001">
    <property type="protein sequence ID" value="KAK0426618.1"/>
    <property type="molecule type" value="Genomic_DNA"/>
</dbReference>
<gene>
    <name evidence="16" type="ORF">QR680_009810</name>
</gene>
<dbReference type="InterPro" id="IPR006029">
    <property type="entry name" value="Neurotrans-gated_channel_TM"/>
</dbReference>
<feature type="transmembrane region" description="Helical" evidence="12">
    <location>
        <begin position="256"/>
        <end position="273"/>
    </location>
</feature>
<dbReference type="Proteomes" id="UP001175271">
    <property type="component" value="Unassembled WGS sequence"/>
</dbReference>
<evidence type="ECO:0000256" key="13">
    <source>
        <dbReference type="SAM" id="SignalP"/>
    </source>
</evidence>
<feature type="region of interest" description="Disordered" evidence="11">
    <location>
        <begin position="21"/>
        <end position="41"/>
    </location>
</feature>
<feature type="domain" description="Neurotransmitter-gated ion-channel ligand-binding" evidence="14">
    <location>
        <begin position="50"/>
        <end position="179"/>
    </location>
</feature>
<feature type="domain" description="Neurotransmitter-gated ion-channel transmembrane" evidence="15">
    <location>
        <begin position="229"/>
        <end position="335"/>
    </location>
</feature>